<feature type="region of interest" description="Disordered" evidence="1">
    <location>
        <begin position="36"/>
        <end position="109"/>
    </location>
</feature>
<comment type="caution">
    <text evidence="2">The sequence shown here is derived from an EMBL/GenBank/DDBJ whole genome shotgun (WGS) entry which is preliminary data.</text>
</comment>
<evidence type="ECO:0000313" key="2">
    <source>
        <dbReference type="EMBL" id="KAJ1088873.1"/>
    </source>
</evidence>
<feature type="compositionally biased region" description="Acidic residues" evidence="1">
    <location>
        <begin position="59"/>
        <end position="71"/>
    </location>
</feature>
<protein>
    <submittedName>
        <fullName evidence="2">Uncharacterized protein</fullName>
    </submittedName>
</protein>
<dbReference type="AlphaFoldDB" id="A0AAV7LJ53"/>
<dbReference type="EMBL" id="JANPWB010000015">
    <property type="protein sequence ID" value="KAJ1088873.1"/>
    <property type="molecule type" value="Genomic_DNA"/>
</dbReference>
<accession>A0AAV7LJ53</accession>
<gene>
    <name evidence="2" type="ORF">NDU88_002027</name>
</gene>
<proteinExistence type="predicted"/>
<organism evidence="2 3">
    <name type="scientific">Pleurodeles waltl</name>
    <name type="common">Iberian ribbed newt</name>
    <dbReference type="NCBI Taxonomy" id="8319"/>
    <lineage>
        <taxon>Eukaryota</taxon>
        <taxon>Metazoa</taxon>
        <taxon>Chordata</taxon>
        <taxon>Craniata</taxon>
        <taxon>Vertebrata</taxon>
        <taxon>Euteleostomi</taxon>
        <taxon>Amphibia</taxon>
        <taxon>Batrachia</taxon>
        <taxon>Caudata</taxon>
        <taxon>Salamandroidea</taxon>
        <taxon>Salamandridae</taxon>
        <taxon>Pleurodelinae</taxon>
        <taxon>Pleurodeles</taxon>
    </lineage>
</organism>
<feature type="compositionally biased region" description="Basic and acidic residues" evidence="1">
    <location>
        <begin position="43"/>
        <end position="54"/>
    </location>
</feature>
<reference evidence="2" key="1">
    <citation type="journal article" date="2022" name="bioRxiv">
        <title>Sequencing and chromosome-scale assembly of the giantPleurodeles waltlgenome.</title>
        <authorList>
            <person name="Brown T."/>
            <person name="Elewa A."/>
            <person name="Iarovenko S."/>
            <person name="Subramanian E."/>
            <person name="Araus A.J."/>
            <person name="Petzold A."/>
            <person name="Susuki M."/>
            <person name="Suzuki K.-i.T."/>
            <person name="Hayashi T."/>
            <person name="Toyoda A."/>
            <person name="Oliveira C."/>
            <person name="Osipova E."/>
            <person name="Leigh N.D."/>
            <person name="Simon A."/>
            <person name="Yun M.H."/>
        </authorList>
    </citation>
    <scope>NUCLEOTIDE SEQUENCE</scope>
    <source>
        <strain evidence="2">20211129_DDA</strain>
        <tissue evidence="2">Liver</tissue>
    </source>
</reference>
<keyword evidence="3" id="KW-1185">Reference proteome</keyword>
<evidence type="ECO:0000313" key="3">
    <source>
        <dbReference type="Proteomes" id="UP001066276"/>
    </source>
</evidence>
<evidence type="ECO:0000256" key="1">
    <source>
        <dbReference type="SAM" id="MobiDB-lite"/>
    </source>
</evidence>
<name>A0AAV7LJ53_PLEWA</name>
<sequence>MPLLVLALPRLTRMCFRVCPIALPSIHRKREPGLLKGQASRLAMEEEFVRREDGTTTSEEGEQEKDEDGIEPPDGSGRPRDLTGPSAPLECGRGEKTRISEVPMGDEEF</sequence>
<dbReference type="Proteomes" id="UP001066276">
    <property type="component" value="Chromosome 11"/>
</dbReference>